<evidence type="ECO:0000259" key="1">
    <source>
        <dbReference type="Pfam" id="PF05685"/>
    </source>
</evidence>
<dbReference type="PANTHER" id="PTHR36558:SF1">
    <property type="entry name" value="RESTRICTION ENDONUCLEASE DOMAIN-CONTAINING PROTEIN-RELATED"/>
    <property type="match status" value="1"/>
</dbReference>
<gene>
    <name evidence="2" type="ORF">BegalDRAFT_0843</name>
</gene>
<accession>I3CDR0</accession>
<organism evidence="2 3">
    <name type="scientific">Beggiatoa alba B18LD</name>
    <dbReference type="NCBI Taxonomy" id="395493"/>
    <lineage>
        <taxon>Bacteria</taxon>
        <taxon>Pseudomonadati</taxon>
        <taxon>Pseudomonadota</taxon>
        <taxon>Gammaproteobacteria</taxon>
        <taxon>Thiotrichales</taxon>
        <taxon>Thiotrichaceae</taxon>
        <taxon>Beggiatoa</taxon>
    </lineage>
</organism>
<evidence type="ECO:0000313" key="2">
    <source>
        <dbReference type="EMBL" id="EIJ41753.1"/>
    </source>
</evidence>
<feature type="domain" description="Putative restriction endonuclease" evidence="1">
    <location>
        <begin position="18"/>
        <end position="187"/>
    </location>
</feature>
<dbReference type="STRING" id="395493.BegalDRAFT_0843"/>
<dbReference type="CDD" id="cd06260">
    <property type="entry name" value="DUF820-like"/>
    <property type="match status" value="1"/>
</dbReference>
<dbReference type="AlphaFoldDB" id="I3CDR0"/>
<dbReference type="HOGENOM" id="CLU_076312_0_2_6"/>
<dbReference type="PANTHER" id="PTHR36558">
    <property type="entry name" value="GLR1098 PROTEIN"/>
    <property type="match status" value="1"/>
</dbReference>
<dbReference type="Pfam" id="PF05685">
    <property type="entry name" value="Uma2"/>
    <property type="match status" value="1"/>
</dbReference>
<dbReference type="EMBL" id="JH600070">
    <property type="protein sequence ID" value="EIJ41753.1"/>
    <property type="molecule type" value="Genomic_DNA"/>
</dbReference>
<name>I3CDR0_9GAMM</name>
<dbReference type="Gene3D" id="3.90.1570.10">
    <property type="entry name" value="tt1808, chain A"/>
    <property type="match status" value="1"/>
</dbReference>
<dbReference type="InterPro" id="IPR012296">
    <property type="entry name" value="Nuclease_put_TT1808"/>
</dbReference>
<sequence length="192" mass="22350">MSFMINRKSVSEIFTYGDYCQWSDGERWELIHGTAYAMTAPSRIHQKVVLELGRQISNFLQGKPCEPYIAPFDVRLPQKNEVDEEINTVVQPDISVICDPQKLDDKGCRGAPDWIIEILSPSTAFKDMDTKRTLYESHGVREYWLIHPIELWGMVYLLNNEGFYGVPHMFQLENETKVSIFPELQINWQFLS</sequence>
<proteinExistence type="predicted"/>
<dbReference type="InterPro" id="IPR011335">
    <property type="entry name" value="Restrct_endonuc-II-like"/>
</dbReference>
<protein>
    <recommendedName>
        <fullName evidence="1">Putative restriction endonuclease domain-containing protein</fullName>
    </recommendedName>
</protein>
<reference evidence="2 3" key="1">
    <citation type="submission" date="2011-11" db="EMBL/GenBank/DDBJ databases">
        <title>Improved High-Quality Draft sequence of Beggiatoa alba B18lD.</title>
        <authorList>
            <consortium name="US DOE Joint Genome Institute"/>
            <person name="Lucas S."/>
            <person name="Han J."/>
            <person name="Lapidus A."/>
            <person name="Cheng J.-F."/>
            <person name="Goodwin L."/>
            <person name="Pitluck S."/>
            <person name="Peters L."/>
            <person name="Mikhailova N."/>
            <person name="Held B."/>
            <person name="Detter J.C."/>
            <person name="Han C."/>
            <person name="Tapia R."/>
            <person name="Land M."/>
            <person name="Hauser L."/>
            <person name="Kyrpides N."/>
            <person name="Ivanova N."/>
            <person name="Pagani I."/>
            <person name="Samuel K."/>
            <person name="Teske A."/>
            <person name="Mueller J."/>
            <person name="Woyke T."/>
        </authorList>
    </citation>
    <scope>NUCLEOTIDE SEQUENCE [LARGE SCALE GENOMIC DNA]</scope>
    <source>
        <strain evidence="2 3">B18LD</strain>
    </source>
</reference>
<keyword evidence="3" id="KW-1185">Reference proteome</keyword>
<dbReference type="InterPro" id="IPR008538">
    <property type="entry name" value="Uma2"/>
</dbReference>
<dbReference type="Proteomes" id="UP000005744">
    <property type="component" value="Unassembled WGS sequence"/>
</dbReference>
<evidence type="ECO:0000313" key="3">
    <source>
        <dbReference type="Proteomes" id="UP000005744"/>
    </source>
</evidence>
<dbReference type="eggNOG" id="COG4636">
    <property type="taxonomic scope" value="Bacteria"/>
</dbReference>
<dbReference type="SUPFAM" id="SSF52980">
    <property type="entry name" value="Restriction endonuclease-like"/>
    <property type="match status" value="1"/>
</dbReference>